<dbReference type="Pfam" id="PF13977">
    <property type="entry name" value="TetR_C_6"/>
    <property type="match status" value="1"/>
</dbReference>
<reference evidence="7 8" key="1">
    <citation type="submission" date="2020-03" db="EMBL/GenBank/DDBJ databases">
        <title>Two novel Motilibacter sp.</title>
        <authorList>
            <person name="Liu S."/>
        </authorList>
    </citation>
    <scope>NUCLEOTIDE SEQUENCE [LARGE SCALE GENOMIC DNA]</scope>
    <source>
        <strain evidence="7 8">E257</strain>
    </source>
</reference>
<evidence type="ECO:0000313" key="7">
    <source>
        <dbReference type="EMBL" id="NHC16166.1"/>
    </source>
</evidence>
<dbReference type="SUPFAM" id="SSF46689">
    <property type="entry name" value="Homeodomain-like"/>
    <property type="match status" value="1"/>
</dbReference>
<name>A0ABX0GYU0_9ACTN</name>
<dbReference type="InterPro" id="IPR039538">
    <property type="entry name" value="BetI_C"/>
</dbReference>
<evidence type="ECO:0000256" key="1">
    <source>
        <dbReference type="ARBA" id="ARBA00022491"/>
    </source>
</evidence>
<dbReference type="SUPFAM" id="SSF48498">
    <property type="entry name" value="Tetracyclin repressor-like, C-terminal domain"/>
    <property type="match status" value="1"/>
</dbReference>
<evidence type="ECO:0000256" key="3">
    <source>
        <dbReference type="ARBA" id="ARBA00023125"/>
    </source>
</evidence>
<evidence type="ECO:0000313" key="8">
    <source>
        <dbReference type="Proteomes" id="UP000800981"/>
    </source>
</evidence>
<proteinExistence type="predicted"/>
<evidence type="ECO:0000256" key="4">
    <source>
        <dbReference type="ARBA" id="ARBA00023163"/>
    </source>
</evidence>
<dbReference type="PANTHER" id="PTHR30055">
    <property type="entry name" value="HTH-TYPE TRANSCRIPTIONAL REGULATOR RUTR"/>
    <property type="match status" value="1"/>
</dbReference>
<dbReference type="EMBL" id="JAANNP010000102">
    <property type="protein sequence ID" value="NHC16166.1"/>
    <property type="molecule type" value="Genomic_DNA"/>
</dbReference>
<dbReference type="Proteomes" id="UP000800981">
    <property type="component" value="Unassembled WGS sequence"/>
</dbReference>
<comment type="caution">
    <text evidence="7">The sequence shown here is derived from an EMBL/GenBank/DDBJ whole genome shotgun (WGS) entry which is preliminary data.</text>
</comment>
<feature type="DNA-binding region" description="H-T-H motif" evidence="5">
    <location>
        <begin position="31"/>
        <end position="50"/>
    </location>
</feature>
<keyword evidence="8" id="KW-1185">Reference proteome</keyword>
<organism evidence="7 8">
    <name type="scientific">Motilibacter deserti</name>
    <dbReference type="NCBI Taxonomy" id="2714956"/>
    <lineage>
        <taxon>Bacteria</taxon>
        <taxon>Bacillati</taxon>
        <taxon>Actinomycetota</taxon>
        <taxon>Actinomycetes</taxon>
        <taxon>Motilibacterales</taxon>
        <taxon>Motilibacteraceae</taxon>
        <taxon>Motilibacter</taxon>
    </lineage>
</organism>
<dbReference type="Pfam" id="PF00440">
    <property type="entry name" value="TetR_N"/>
    <property type="match status" value="1"/>
</dbReference>
<accession>A0ABX0GYU0</accession>
<evidence type="ECO:0000259" key="6">
    <source>
        <dbReference type="PROSITE" id="PS50977"/>
    </source>
</evidence>
<keyword evidence="4" id="KW-0804">Transcription</keyword>
<dbReference type="Gene3D" id="1.10.357.10">
    <property type="entry name" value="Tetracycline Repressor, domain 2"/>
    <property type="match status" value="1"/>
</dbReference>
<feature type="domain" description="HTH tetR-type" evidence="6">
    <location>
        <begin position="8"/>
        <end position="68"/>
    </location>
</feature>
<dbReference type="InterPro" id="IPR036271">
    <property type="entry name" value="Tet_transcr_reg_TetR-rel_C_sf"/>
</dbReference>
<protein>
    <submittedName>
        <fullName evidence="7">TetR family transcriptional regulator</fullName>
    </submittedName>
</protein>
<evidence type="ECO:0000256" key="5">
    <source>
        <dbReference type="PROSITE-ProRule" id="PRU00335"/>
    </source>
</evidence>
<gene>
    <name evidence="7" type="ORF">G9H71_20480</name>
</gene>
<dbReference type="PROSITE" id="PS50977">
    <property type="entry name" value="HTH_TETR_2"/>
    <property type="match status" value="1"/>
</dbReference>
<dbReference type="RefSeq" id="WP_166284633.1">
    <property type="nucleotide sequence ID" value="NZ_JAANNP010000102.1"/>
</dbReference>
<keyword evidence="2" id="KW-0805">Transcription regulation</keyword>
<dbReference type="PANTHER" id="PTHR30055:SF228">
    <property type="entry name" value="TRANSCRIPTIONAL REGULATOR-RELATED"/>
    <property type="match status" value="1"/>
</dbReference>
<keyword evidence="3 5" id="KW-0238">DNA-binding</keyword>
<keyword evidence="1" id="KW-0678">Repressor</keyword>
<dbReference type="InterPro" id="IPR001647">
    <property type="entry name" value="HTH_TetR"/>
</dbReference>
<dbReference type="InterPro" id="IPR050109">
    <property type="entry name" value="HTH-type_TetR-like_transc_reg"/>
</dbReference>
<evidence type="ECO:0000256" key="2">
    <source>
        <dbReference type="ARBA" id="ARBA00023015"/>
    </source>
</evidence>
<sequence length="204" mass="21420">MAKRREVEAQRARLSAATWEVLAEQGLQGLSLRAVAERAGCTTGLVLHTFRDKRALLAHARELLHERTAASADAAEAGAGAGEPGEAAPEDALRAVLLQAASLTSAAREEARVWLGFLAAALSDDELAELHVRGNRAFVERITRLVRGCRPDLGPEACATAALVLVSLVEGLNSLATVDDETYSPEAQRAAVEVAVAGLVGRPA</sequence>
<dbReference type="InterPro" id="IPR009057">
    <property type="entry name" value="Homeodomain-like_sf"/>
</dbReference>